<proteinExistence type="predicted"/>
<keyword evidence="3" id="KW-1185">Reference proteome</keyword>
<dbReference type="EMBL" id="PYGJ01000013">
    <property type="protein sequence ID" value="PSL18014.1"/>
    <property type="molecule type" value="Genomic_DNA"/>
</dbReference>
<dbReference type="OrthoDB" id="5489750at2"/>
<reference evidence="2 3" key="1">
    <citation type="submission" date="2018-03" db="EMBL/GenBank/DDBJ databases">
        <title>Genomic Encyclopedia of Archaeal and Bacterial Type Strains, Phase II (KMG-II): from individual species to whole genera.</title>
        <authorList>
            <person name="Goeker M."/>
        </authorList>
    </citation>
    <scope>NUCLEOTIDE SEQUENCE [LARGE SCALE GENOMIC DNA]</scope>
    <source>
        <strain evidence="2 3">DSM 100673</strain>
    </source>
</reference>
<sequence length="205" mass="22325">MIRAFAFLLAFSPGAVIASEFPALYHVIDVAEDDSLNIRTDPNSSAPIIDTFPHDAQDIEVITTNQTRSWAMVALPEATGWTSLRYLERSHPNSWTHSNTGLTCSGTEPFWLATLAPDRKALTYQFFDDPPRDIEISWIITPENYTGGSLGLSASSAKAHAFASLTAGICSDGMSDRSYGISINLFLTDPAHTIGYTGCCSLQTR</sequence>
<evidence type="ECO:0000313" key="2">
    <source>
        <dbReference type="EMBL" id="PSL18014.1"/>
    </source>
</evidence>
<organism evidence="2 3">
    <name type="scientific">Shimia abyssi</name>
    <dbReference type="NCBI Taxonomy" id="1662395"/>
    <lineage>
        <taxon>Bacteria</taxon>
        <taxon>Pseudomonadati</taxon>
        <taxon>Pseudomonadota</taxon>
        <taxon>Alphaproteobacteria</taxon>
        <taxon>Rhodobacterales</taxon>
        <taxon>Roseobacteraceae</taxon>
    </lineage>
</organism>
<evidence type="ECO:0000313" key="3">
    <source>
        <dbReference type="Proteomes" id="UP000240418"/>
    </source>
</evidence>
<accession>A0A2P8F8G7</accession>
<dbReference type="RefSeq" id="WP_106609622.1">
    <property type="nucleotide sequence ID" value="NZ_PYGJ01000013.1"/>
</dbReference>
<comment type="caution">
    <text evidence="2">The sequence shown here is derived from an EMBL/GenBank/DDBJ whole genome shotgun (WGS) entry which is preliminary data.</text>
</comment>
<evidence type="ECO:0000256" key="1">
    <source>
        <dbReference type="SAM" id="SignalP"/>
    </source>
</evidence>
<evidence type="ECO:0008006" key="4">
    <source>
        <dbReference type="Google" id="ProtNLM"/>
    </source>
</evidence>
<keyword evidence="1" id="KW-0732">Signal</keyword>
<dbReference type="Proteomes" id="UP000240418">
    <property type="component" value="Unassembled WGS sequence"/>
</dbReference>
<feature type="signal peptide" evidence="1">
    <location>
        <begin position="1"/>
        <end position="18"/>
    </location>
</feature>
<feature type="chain" id="PRO_5015166006" description="SH3 domain-containing protein" evidence="1">
    <location>
        <begin position="19"/>
        <end position="205"/>
    </location>
</feature>
<dbReference type="AlphaFoldDB" id="A0A2P8F8G7"/>
<protein>
    <recommendedName>
        <fullName evidence="4">SH3 domain-containing protein</fullName>
    </recommendedName>
</protein>
<name>A0A2P8F8G7_9RHOB</name>
<gene>
    <name evidence="2" type="ORF">CLV88_11385</name>
</gene>
<dbReference type="Gene3D" id="2.30.30.40">
    <property type="entry name" value="SH3 Domains"/>
    <property type="match status" value="1"/>
</dbReference>